<dbReference type="RefSeq" id="WP_055656026.1">
    <property type="nucleotide sequence ID" value="NZ_CABIXC010000006.1"/>
</dbReference>
<sequence length="118" mass="13486">MQTKRYNIIFAGLDQELFSENRLSEIWEKEADAVYLESGIYISARLDISYFICGKIRNCDLGGLSASFVSLKDPLGTETEEQFYSALLEVVRRVRKKLGNPYMGVSAEAIEFYYFVSV</sequence>
<gene>
    <name evidence="1" type="ORF">ERS852407_02830</name>
</gene>
<reference evidence="1 2" key="1">
    <citation type="submission" date="2015-09" db="EMBL/GenBank/DDBJ databases">
        <authorList>
            <consortium name="Pathogen Informatics"/>
        </authorList>
    </citation>
    <scope>NUCLEOTIDE SEQUENCE [LARGE SCALE GENOMIC DNA]</scope>
    <source>
        <strain evidence="1 2">2789STDY5608850</strain>
    </source>
</reference>
<dbReference type="AlphaFoldDB" id="A0A174F5M1"/>
<organism evidence="1 2">
    <name type="scientific">Hungatella hathewayi</name>
    <dbReference type="NCBI Taxonomy" id="154046"/>
    <lineage>
        <taxon>Bacteria</taxon>
        <taxon>Bacillati</taxon>
        <taxon>Bacillota</taxon>
        <taxon>Clostridia</taxon>
        <taxon>Lachnospirales</taxon>
        <taxon>Lachnospiraceae</taxon>
        <taxon>Hungatella</taxon>
    </lineage>
</organism>
<name>A0A174F5M1_9FIRM</name>
<protein>
    <submittedName>
        <fullName evidence="1">Uncharacterized protein</fullName>
    </submittedName>
</protein>
<dbReference type="Proteomes" id="UP000095651">
    <property type="component" value="Unassembled WGS sequence"/>
</dbReference>
<accession>A0A174F5M1</accession>
<dbReference type="EMBL" id="CYZE01000006">
    <property type="protein sequence ID" value="CUO44039.1"/>
    <property type="molecule type" value="Genomic_DNA"/>
</dbReference>
<evidence type="ECO:0000313" key="1">
    <source>
        <dbReference type="EMBL" id="CUO44039.1"/>
    </source>
</evidence>
<proteinExistence type="predicted"/>
<evidence type="ECO:0000313" key="2">
    <source>
        <dbReference type="Proteomes" id="UP000095651"/>
    </source>
</evidence>